<feature type="chain" id="PRO_5042106259" description="Ricin B lectin domain-containing protein" evidence="2">
    <location>
        <begin position="21"/>
        <end position="198"/>
    </location>
</feature>
<feature type="region of interest" description="Disordered" evidence="1">
    <location>
        <begin position="168"/>
        <end position="187"/>
    </location>
</feature>
<evidence type="ECO:0000256" key="1">
    <source>
        <dbReference type="SAM" id="MobiDB-lite"/>
    </source>
</evidence>
<keyword evidence="2" id="KW-0732">Signal</keyword>
<feature type="compositionally biased region" description="Acidic residues" evidence="1">
    <location>
        <begin position="175"/>
        <end position="187"/>
    </location>
</feature>
<comment type="caution">
    <text evidence="4">The sequence shown here is derived from an EMBL/GenBank/DDBJ whole genome shotgun (WGS) entry which is preliminary data.</text>
</comment>
<proteinExistence type="predicted"/>
<dbReference type="Proteomes" id="UP001213000">
    <property type="component" value="Unassembled WGS sequence"/>
</dbReference>
<name>A0AAD5VI24_9AGAR</name>
<organism evidence="4 5">
    <name type="scientific">Leucocoprinus birnbaumii</name>
    <dbReference type="NCBI Taxonomy" id="56174"/>
    <lineage>
        <taxon>Eukaryota</taxon>
        <taxon>Fungi</taxon>
        <taxon>Dikarya</taxon>
        <taxon>Basidiomycota</taxon>
        <taxon>Agaricomycotina</taxon>
        <taxon>Agaricomycetes</taxon>
        <taxon>Agaricomycetidae</taxon>
        <taxon>Agaricales</taxon>
        <taxon>Agaricineae</taxon>
        <taxon>Agaricaceae</taxon>
        <taxon>Leucocoprinus</taxon>
    </lineage>
</organism>
<dbReference type="InterPro" id="IPR000772">
    <property type="entry name" value="Ricin_B_lectin"/>
</dbReference>
<reference evidence="4" key="1">
    <citation type="submission" date="2022-07" db="EMBL/GenBank/DDBJ databases">
        <title>Genome Sequence of Leucocoprinus birnbaumii.</title>
        <authorList>
            <person name="Buettner E."/>
        </authorList>
    </citation>
    <scope>NUCLEOTIDE SEQUENCE</scope>
    <source>
        <strain evidence="4">VT141</strain>
    </source>
</reference>
<sequence>MPLIKLPGFVVLAASALAAAQSVTICNSAAEFCFHLEQTIPQTRDPAVLFPLSLSYGQRWIFTNDGYLFNVYSGYVLEARLNRAGRPIRGRGLYLNKQRDGALNQQWKVDDKKRIVSKADESVAISPKSYMVNKTYNPLVLYTANDRPTQQWNIVSVVSQQFGNCPDLQGQGCDGQEEREDGDGFDDADYDLESVLNL</sequence>
<dbReference type="AlphaFoldDB" id="A0AAD5VI24"/>
<dbReference type="Pfam" id="PF00652">
    <property type="entry name" value="Ricin_B_lectin"/>
    <property type="match status" value="1"/>
</dbReference>
<keyword evidence="5" id="KW-1185">Reference proteome</keyword>
<evidence type="ECO:0000313" key="4">
    <source>
        <dbReference type="EMBL" id="KAJ3560403.1"/>
    </source>
</evidence>
<dbReference type="SUPFAM" id="SSF50370">
    <property type="entry name" value="Ricin B-like lectins"/>
    <property type="match status" value="1"/>
</dbReference>
<dbReference type="PROSITE" id="PS50231">
    <property type="entry name" value="RICIN_B_LECTIN"/>
    <property type="match status" value="1"/>
</dbReference>
<protein>
    <recommendedName>
        <fullName evidence="3">Ricin B lectin domain-containing protein</fullName>
    </recommendedName>
</protein>
<evidence type="ECO:0000259" key="3">
    <source>
        <dbReference type="Pfam" id="PF00652"/>
    </source>
</evidence>
<dbReference type="InterPro" id="IPR035992">
    <property type="entry name" value="Ricin_B-like_lectins"/>
</dbReference>
<dbReference type="EMBL" id="JANIEX010001180">
    <property type="protein sequence ID" value="KAJ3560403.1"/>
    <property type="molecule type" value="Genomic_DNA"/>
</dbReference>
<gene>
    <name evidence="4" type="ORF">NP233_g10863</name>
</gene>
<feature type="domain" description="Ricin B lectin" evidence="3">
    <location>
        <begin position="22"/>
        <end position="152"/>
    </location>
</feature>
<accession>A0AAD5VI24</accession>
<evidence type="ECO:0000313" key="5">
    <source>
        <dbReference type="Proteomes" id="UP001213000"/>
    </source>
</evidence>
<dbReference type="Gene3D" id="2.80.10.50">
    <property type="match status" value="1"/>
</dbReference>
<feature type="signal peptide" evidence="2">
    <location>
        <begin position="1"/>
        <end position="20"/>
    </location>
</feature>
<evidence type="ECO:0000256" key="2">
    <source>
        <dbReference type="SAM" id="SignalP"/>
    </source>
</evidence>